<evidence type="ECO:0000313" key="1">
    <source>
        <dbReference type="EMBL" id="MBU4682727.1"/>
    </source>
</evidence>
<organism evidence="1 2">
    <name type="scientific">Cedecea davisae</name>
    <dbReference type="NCBI Taxonomy" id="158484"/>
    <lineage>
        <taxon>Bacteria</taxon>
        <taxon>Pseudomonadati</taxon>
        <taxon>Pseudomonadota</taxon>
        <taxon>Gammaproteobacteria</taxon>
        <taxon>Enterobacterales</taxon>
        <taxon>Enterobacteriaceae</taxon>
        <taxon>Cedecea</taxon>
    </lineage>
</organism>
<accession>A0ABS6DHT4</accession>
<reference evidence="1 2" key="1">
    <citation type="submission" date="2021-04" db="EMBL/GenBank/DDBJ databases">
        <authorList>
            <person name="Seiffert S.N."/>
        </authorList>
    </citation>
    <scope>NUCLEOTIDE SEQUENCE [LARGE SCALE GENOMIC DNA]</scope>
    <source>
        <strain evidence="1 2">1</strain>
    </source>
</reference>
<dbReference type="RefSeq" id="WP_216375900.1">
    <property type="nucleotide sequence ID" value="NZ_JAGRYT010000011.1"/>
</dbReference>
<evidence type="ECO:0000313" key="2">
    <source>
        <dbReference type="Proteomes" id="UP000686327"/>
    </source>
</evidence>
<sequence>MSRKALLTELTYFKTVERRVGQIEALLIAIEHAVEAMDETSLGLAISGVRSLNNSLYSELESMKVYESQQCGTTNAGATA</sequence>
<dbReference type="Proteomes" id="UP000686327">
    <property type="component" value="Unassembled WGS sequence"/>
</dbReference>
<dbReference type="EMBL" id="JAGRYU010000021">
    <property type="protein sequence ID" value="MBU4682727.1"/>
    <property type="molecule type" value="Genomic_DNA"/>
</dbReference>
<name>A0ABS6DHT4_9ENTR</name>
<protein>
    <submittedName>
        <fullName evidence="1">Uncharacterized protein</fullName>
    </submittedName>
</protein>
<keyword evidence="2" id="KW-1185">Reference proteome</keyword>
<proteinExistence type="predicted"/>
<reference evidence="2" key="2">
    <citation type="submission" date="2023-07" db="EMBL/GenBank/DDBJ databases">
        <title>Cedecea davisae an AmpC producer and its therapeutic implications.</title>
        <authorList>
            <person name="Notter J."/>
        </authorList>
    </citation>
    <scope>NUCLEOTIDE SEQUENCE [LARGE SCALE GENOMIC DNA]</scope>
    <source>
        <strain evidence="2">1</strain>
    </source>
</reference>
<comment type="caution">
    <text evidence="1">The sequence shown here is derived from an EMBL/GenBank/DDBJ whole genome shotgun (WGS) entry which is preliminary data.</text>
</comment>
<gene>
    <name evidence="1" type="ORF">KC222_11955</name>
</gene>